<sequence length="223" mass="24330">MDATRAQRLRFVHISNPTRPRGEEKRLIRSHASREAYAKIRRIRVANHLGLSNTTTNPNHNEHATALPSPATAESGSAVAINPPKLLCAGQVDPFGAFAAPLRPIESFLLDHYVRVVIPASTDTCQSFRESGWGAFFKHRMTVDWVPLALADPGLLSGVLLGACRHLAVVERDDARRHVFKTMAIQYKLACLRNLMAALAVEPLALGDSALAKVIALGIDEVC</sequence>
<reference evidence="2" key="1">
    <citation type="submission" date="2023-06" db="EMBL/GenBank/DDBJ databases">
        <title>Genome-scale phylogeny and comparative genomics of the fungal order Sordariales.</title>
        <authorList>
            <consortium name="Lawrence Berkeley National Laboratory"/>
            <person name="Hensen N."/>
            <person name="Bonometti L."/>
            <person name="Westerberg I."/>
            <person name="Brannstrom I.O."/>
            <person name="Guillou S."/>
            <person name="Cros-Aarteil S."/>
            <person name="Calhoun S."/>
            <person name="Haridas S."/>
            <person name="Kuo A."/>
            <person name="Mondo S."/>
            <person name="Pangilinan J."/>
            <person name="Riley R."/>
            <person name="Labutti K."/>
            <person name="Andreopoulos B."/>
            <person name="Lipzen A."/>
            <person name="Chen C."/>
            <person name="Yanf M."/>
            <person name="Daum C."/>
            <person name="Ng V."/>
            <person name="Clum A."/>
            <person name="Steindorff A."/>
            <person name="Ohm R."/>
            <person name="Martin F."/>
            <person name="Silar P."/>
            <person name="Natvig D."/>
            <person name="Lalanne C."/>
            <person name="Gautier V."/>
            <person name="Ament-Velasquez S.L."/>
            <person name="Kruys A."/>
            <person name="Hutchinson M.I."/>
            <person name="Powell A.J."/>
            <person name="Barry K."/>
            <person name="Miller A.N."/>
            <person name="Grigoriev I.V."/>
            <person name="Debuchy R."/>
            <person name="Gladieux P."/>
            <person name="Thoren M.H."/>
            <person name="Johannesson H."/>
        </authorList>
    </citation>
    <scope>NUCLEOTIDE SEQUENCE</scope>
    <source>
        <strain evidence="2">SMH4607-1</strain>
    </source>
</reference>
<dbReference type="Proteomes" id="UP001172102">
    <property type="component" value="Unassembled WGS sequence"/>
</dbReference>
<dbReference type="PANTHER" id="PTHR37540">
    <property type="entry name" value="TRANSCRIPTION FACTOR (ACR-2), PUTATIVE-RELATED-RELATED"/>
    <property type="match status" value="1"/>
</dbReference>
<name>A0AA40ANT2_9PEZI</name>
<feature type="region of interest" description="Disordered" evidence="1">
    <location>
        <begin position="51"/>
        <end position="76"/>
    </location>
</feature>
<protein>
    <submittedName>
        <fullName evidence="2">Uncharacterized protein</fullName>
    </submittedName>
</protein>
<organism evidence="2 3">
    <name type="scientific">Lasiosphaeris hirsuta</name>
    <dbReference type="NCBI Taxonomy" id="260670"/>
    <lineage>
        <taxon>Eukaryota</taxon>
        <taxon>Fungi</taxon>
        <taxon>Dikarya</taxon>
        <taxon>Ascomycota</taxon>
        <taxon>Pezizomycotina</taxon>
        <taxon>Sordariomycetes</taxon>
        <taxon>Sordariomycetidae</taxon>
        <taxon>Sordariales</taxon>
        <taxon>Lasiosphaeriaceae</taxon>
        <taxon>Lasiosphaeris</taxon>
    </lineage>
</organism>
<comment type="caution">
    <text evidence="2">The sequence shown here is derived from an EMBL/GenBank/DDBJ whole genome shotgun (WGS) entry which is preliminary data.</text>
</comment>
<evidence type="ECO:0000256" key="1">
    <source>
        <dbReference type="SAM" id="MobiDB-lite"/>
    </source>
</evidence>
<proteinExistence type="predicted"/>
<accession>A0AA40ANT2</accession>
<evidence type="ECO:0000313" key="2">
    <source>
        <dbReference type="EMBL" id="KAK0719205.1"/>
    </source>
</evidence>
<keyword evidence="3" id="KW-1185">Reference proteome</keyword>
<gene>
    <name evidence="2" type="ORF">B0H67DRAFT_485231</name>
</gene>
<evidence type="ECO:0000313" key="3">
    <source>
        <dbReference type="Proteomes" id="UP001172102"/>
    </source>
</evidence>
<dbReference type="AlphaFoldDB" id="A0AA40ANT2"/>
<dbReference type="EMBL" id="JAUKUA010000003">
    <property type="protein sequence ID" value="KAK0719205.1"/>
    <property type="molecule type" value="Genomic_DNA"/>
</dbReference>